<sequence>MSRIRELPPCLAFLILGNGILEVENDAICTALMGRLHKARNVRGNEEQGPAGYRIRAFNRWKGLSHGVASTVDFCEDNRSEFFGQVMR</sequence>
<organism evidence="1 2">
    <name type="scientific">Rhizobium loti</name>
    <name type="common">Mesorhizobium loti</name>
    <dbReference type="NCBI Taxonomy" id="381"/>
    <lineage>
        <taxon>Bacteria</taxon>
        <taxon>Pseudomonadati</taxon>
        <taxon>Pseudomonadota</taxon>
        <taxon>Alphaproteobacteria</taxon>
        <taxon>Hyphomicrobiales</taxon>
        <taxon>Phyllobacteriaceae</taxon>
        <taxon>Mesorhizobium</taxon>
    </lineage>
</organism>
<protein>
    <submittedName>
        <fullName evidence="1">Uncharacterized protein</fullName>
    </submittedName>
</protein>
<evidence type="ECO:0000313" key="1">
    <source>
        <dbReference type="EMBL" id="KUM24098.1"/>
    </source>
</evidence>
<accession>A0A117N1V5</accession>
<proteinExistence type="predicted"/>
<comment type="caution">
    <text evidence="1">The sequence shown here is derived from an EMBL/GenBank/DDBJ whole genome shotgun (WGS) entry which is preliminary data.</text>
</comment>
<name>A0A117N1V5_RHILI</name>
<evidence type="ECO:0000313" key="2">
    <source>
        <dbReference type="Proteomes" id="UP000053176"/>
    </source>
</evidence>
<reference evidence="1 2" key="1">
    <citation type="submission" date="2015-12" db="EMBL/GenBank/DDBJ databases">
        <title>Draft genome sequence of Mesorhizobium sp. UFLA 01-765, a multitolerant efficient symbiont and plant-growth promoting strain isolated from Zn-mining soil using Leucaena leucocephala as a trap plant.</title>
        <authorList>
            <person name="Rangel W.M."/>
            <person name="Thijs S."/>
            <person name="Longatti S.M."/>
            <person name="Moreira F.M."/>
            <person name="Weyens N."/>
            <person name="Vangronsveld J."/>
            <person name="Van Hamme J.D."/>
            <person name="Bottos E.M."/>
            <person name="Rineau F."/>
        </authorList>
    </citation>
    <scope>NUCLEOTIDE SEQUENCE [LARGE SCALE GENOMIC DNA]</scope>
    <source>
        <strain evidence="1 2">UFLA 01-765</strain>
    </source>
</reference>
<dbReference type="EMBL" id="LPWA01000143">
    <property type="protein sequence ID" value="KUM24098.1"/>
    <property type="molecule type" value="Genomic_DNA"/>
</dbReference>
<gene>
    <name evidence="1" type="ORF">AU467_31335</name>
</gene>
<dbReference type="Proteomes" id="UP000053176">
    <property type="component" value="Unassembled WGS sequence"/>
</dbReference>
<dbReference type="AlphaFoldDB" id="A0A117N1V5"/>